<evidence type="ECO:0000313" key="3">
    <source>
        <dbReference type="Proteomes" id="UP001230317"/>
    </source>
</evidence>
<dbReference type="EMBL" id="JASNVU010000003">
    <property type="protein sequence ID" value="MDK4334489.1"/>
    <property type="molecule type" value="Genomic_DNA"/>
</dbReference>
<evidence type="ECO:0000313" key="2">
    <source>
        <dbReference type="EMBL" id="MDK4334489.1"/>
    </source>
</evidence>
<protein>
    <submittedName>
        <fullName evidence="2">Uncharacterized protein</fullName>
    </submittedName>
</protein>
<dbReference type="Proteomes" id="UP001239414">
    <property type="component" value="Unassembled WGS sequence"/>
</dbReference>
<proteinExistence type="predicted"/>
<keyword evidence="4" id="KW-1185">Reference proteome</keyword>
<evidence type="ECO:0000313" key="4">
    <source>
        <dbReference type="Proteomes" id="UP001239414"/>
    </source>
</evidence>
<organism evidence="2 3">
    <name type="scientific">Corynebacterium accolens</name>
    <dbReference type="NCBI Taxonomy" id="38284"/>
    <lineage>
        <taxon>Bacteria</taxon>
        <taxon>Bacillati</taxon>
        <taxon>Actinomycetota</taxon>
        <taxon>Actinomycetes</taxon>
        <taxon>Mycobacteriales</taxon>
        <taxon>Corynebacteriaceae</taxon>
        <taxon>Corynebacterium</taxon>
    </lineage>
</organism>
<dbReference type="Proteomes" id="UP001230317">
    <property type="component" value="Unassembled WGS sequence"/>
</dbReference>
<name>A0AAP4FB94_9CORY</name>
<evidence type="ECO:0000313" key="1">
    <source>
        <dbReference type="EMBL" id="MDK4247284.1"/>
    </source>
</evidence>
<reference evidence="2 4" key="1">
    <citation type="submission" date="2023-05" db="EMBL/GenBank/DDBJ databases">
        <title>Metabolic capabilities are highly conserved among human nasal-associated Corynebacterium species in pangenomic analyses.</title>
        <authorList>
            <person name="Tran T.H."/>
            <person name="Roberts A.Q."/>
            <person name="Escapa I.F."/>
            <person name="Gao W."/>
            <person name="Conlan S."/>
            <person name="Kong H."/>
            <person name="Segre J.A."/>
            <person name="Kelly M.S."/>
            <person name="Lemon K.P."/>
        </authorList>
    </citation>
    <scope>NUCLEOTIDE SEQUENCE</scope>
    <source>
        <strain evidence="2">KPL2618</strain>
        <strain evidence="1 4">KPL3802</strain>
    </source>
</reference>
<comment type="caution">
    <text evidence="2">The sequence shown here is derived from an EMBL/GenBank/DDBJ whole genome shotgun (WGS) entry which is preliminary data.</text>
</comment>
<gene>
    <name evidence="1" type="ORF">QPX34_04480</name>
    <name evidence="2" type="ORF">QPX58_03515</name>
</gene>
<dbReference type="AlphaFoldDB" id="A0AAP4FB94"/>
<dbReference type="RefSeq" id="WP_232215121.1">
    <property type="nucleotide sequence ID" value="NZ_CP100375.1"/>
</dbReference>
<accession>A0AAP4FB94</accession>
<dbReference type="EMBL" id="JASNUO010000004">
    <property type="protein sequence ID" value="MDK4247284.1"/>
    <property type="molecule type" value="Genomic_DNA"/>
</dbReference>
<sequence length="146" mass="17104">MRNIRERHELRFGIYIAQLFVKDFRLFGEWVAGRIHSLAWWQTKFRVFDKDSMPLENTRAFIPRSSARRRQVRCSSLISASHTMMNLPSWPNEKQSMTDQSAKSWESVKHKSWAAGLYLLGFSHPSSSAFCQATVLRNLLHTEIFL</sequence>